<dbReference type="KEGG" id="ttq:NIES37_37240"/>
<evidence type="ECO:0000313" key="1">
    <source>
        <dbReference type="EMBL" id="BAY99741.1"/>
    </source>
</evidence>
<dbReference type="SUPFAM" id="SSF143744">
    <property type="entry name" value="GlcG-like"/>
    <property type="match status" value="1"/>
</dbReference>
<dbReference type="RefSeq" id="WP_096578091.1">
    <property type="nucleotide sequence ID" value="NZ_CAWNJS010000001.1"/>
</dbReference>
<dbReference type="InterPro" id="IPR038084">
    <property type="entry name" value="PduO/GlcC-like_sf"/>
</dbReference>
<dbReference type="EMBL" id="AP018248">
    <property type="protein sequence ID" value="BAY99741.1"/>
    <property type="molecule type" value="Genomic_DNA"/>
</dbReference>
<dbReference type="Pfam" id="PF03928">
    <property type="entry name" value="HbpS-like"/>
    <property type="match status" value="1"/>
</dbReference>
<reference evidence="1 2" key="1">
    <citation type="submission" date="2017-06" db="EMBL/GenBank/DDBJ databases">
        <title>Genome sequencing of cyanobaciteial culture collection at National Institute for Environmental Studies (NIES).</title>
        <authorList>
            <person name="Hirose Y."/>
            <person name="Shimura Y."/>
            <person name="Fujisawa T."/>
            <person name="Nakamura Y."/>
            <person name="Kawachi M."/>
        </authorList>
    </citation>
    <scope>NUCLEOTIDE SEQUENCE [LARGE SCALE GENOMIC DNA]</scope>
    <source>
        <strain evidence="1 2">NIES-37</strain>
    </source>
</reference>
<dbReference type="AlphaFoldDB" id="A0A1Z4N288"/>
<evidence type="ECO:0000313" key="2">
    <source>
        <dbReference type="Proteomes" id="UP000218785"/>
    </source>
</evidence>
<dbReference type="Gene3D" id="3.30.450.150">
    <property type="entry name" value="Haem-degrading domain"/>
    <property type="match status" value="1"/>
</dbReference>
<sequence length="144" mass="14506">MVQTSTSKRTVELITVDTALAAVKAGLKESQNLGANVSIAVYNSLLTLVAFAHGDDAPPHSVQTSKRKAQTAASIRRPTGTFADHLAVALPLASGNLLTNLGGGLPIRFGGDHVGAIGVGGGTVEQDIAIAKAALSAIGAEPID</sequence>
<protein>
    <submittedName>
        <fullName evidence="1">Glcg protein</fullName>
    </submittedName>
</protein>
<proteinExistence type="predicted"/>
<dbReference type="PANTHER" id="PTHR34309">
    <property type="entry name" value="SLR1406 PROTEIN"/>
    <property type="match status" value="1"/>
</dbReference>
<dbReference type="Proteomes" id="UP000218785">
    <property type="component" value="Chromosome"/>
</dbReference>
<dbReference type="InterPro" id="IPR052517">
    <property type="entry name" value="GlcG_carb_metab_protein"/>
</dbReference>
<accession>A0A1Z4N288</accession>
<organism evidence="1 2">
    <name type="scientific">Tolypothrix tenuis PCC 7101</name>
    <dbReference type="NCBI Taxonomy" id="231146"/>
    <lineage>
        <taxon>Bacteria</taxon>
        <taxon>Bacillati</taxon>
        <taxon>Cyanobacteriota</taxon>
        <taxon>Cyanophyceae</taxon>
        <taxon>Nostocales</taxon>
        <taxon>Tolypothrichaceae</taxon>
        <taxon>Tolypothrix</taxon>
    </lineage>
</organism>
<gene>
    <name evidence="1" type="ORF">NIES37_37240</name>
</gene>
<dbReference type="PANTHER" id="PTHR34309:SF1">
    <property type="entry name" value="PROTEIN GLCG"/>
    <property type="match status" value="1"/>
</dbReference>
<dbReference type="InterPro" id="IPR005624">
    <property type="entry name" value="PduO/GlcC-like"/>
</dbReference>
<name>A0A1Z4N288_9CYAN</name>
<keyword evidence="2" id="KW-1185">Reference proteome</keyword>